<dbReference type="Proteomes" id="UP000249757">
    <property type="component" value="Unassembled WGS sequence"/>
</dbReference>
<evidence type="ECO:0000313" key="3">
    <source>
        <dbReference type="EMBL" id="KAI1513303.1"/>
    </source>
</evidence>
<evidence type="ECO:0000256" key="1">
    <source>
        <dbReference type="SAM" id="MobiDB-lite"/>
    </source>
</evidence>
<keyword evidence="5" id="KW-1185">Reference proteome</keyword>
<organism evidence="2 4">
    <name type="scientific">Pyrenophora tritici-repentis</name>
    <dbReference type="NCBI Taxonomy" id="45151"/>
    <lineage>
        <taxon>Eukaryota</taxon>
        <taxon>Fungi</taxon>
        <taxon>Dikarya</taxon>
        <taxon>Ascomycota</taxon>
        <taxon>Pezizomycotina</taxon>
        <taxon>Dothideomycetes</taxon>
        <taxon>Pleosporomycetidae</taxon>
        <taxon>Pleosporales</taxon>
        <taxon>Pleosporineae</taxon>
        <taxon>Pleosporaceae</taxon>
        <taxon>Pyrenophora</taxon>
    </lineage>
</organism>
<gene>
    <name evidence="3" type="ORF">Ptr86124_007205</name>
    <name evidence="2" type="ORF">PtrM4_015870</name>
</gene>
<comment type="caution">
    <text evidence="2">The sequence shown here is derived from an EMBL/GenBank/DDBJ whole genome shotgun (WGS) entry which is preliminary data.</text>
</comment>
<reference evidence="3" key="3">
    <citation type="journal article" date="2022" name="bioRxiv">
        <title>A global pangenome for the wheat fungal pathogen Pyrenophora tritici-repentis and prediction of effector protein structural homology.</title>
        <authorList>
            <person name="Moolhuijzen P."/>
            <person name="See P.T."/>
            <person name="Shi G."/>
            <person name="Powell H.R."/>
            <person name="Cockram J."/>
            <person name="Jorgensen L.N."/>
            <person name="Benslimane H."/>
            <person name="Strelkov S.E."/>
            <person name="Turner J."/>
            <person name="Liu Z."/>
            <person name="Moffat C.S."/>
        </authorList>
    </citation>
    <scope>NUCLEOTIDE SEQUENCE</scope>
    <source>
        <strain evidence="3">86-124</strain>
    </source>
</reference>
<dbReference type="Gene3D" id="3.30.70.100">
    <property type="match status" value="1"/>
</dbReference>
<dbReference type="EMBL" id="NQIK02000001">
    <property type="protein sequence ID" value="KAF7577347.1"/>
    <property type="molecule type" value="Genomic_DNA"/>
</dbReference>
<sequence>MPLCTLYLVALHKTTPNPILTFLSTLRSANKSPLVVSRVIRWIILPSKLSTERLLARNIQWDLLIVLPGTDPLPTELQKLVHHQWSVAAGVPSRLIEDFSTKNEKLLHPNKSTVPDMQEQNDRKTTDSSQSLELSDELNEWIKTFVTTGTKASKGAVSMFNLLAFNPGMKEEYLKYGAAFAKSIGSKHGGNAKIVGNVTHVNGSAITKAENCSVGTSGEVGGGKDDWNEIALAHYPSILHFRDMLVSEDYQEVNKRHRVPSLGDTCILMTSEIAIEELLSEGKGGAKL</sequence>
<dbReference type="PANTHER" id="PTHR40257:SF1">
    <property type="entry name" value="DUF1330 DOMAIN-CONTAINING PROTEIN"/>
    <property type="match status" value="1"/>
</dbReference>
<dbReference type="AlphaFoldDB" id="A0A2W1DX44"/>
<dbReference type="OMA" id="ARNIHWD"/>
<reference evidence="5" key="4">
    <citation type="journal article" date="2022" name="Microb. Genom.">
        <title>A global pangenome for the wheat fungal pathogen Pyrenophora tritici-repentis and prediction of effector protein structural homology.</title>
        <authorList>
            <person name="Moolhuijzen P.M."/>
            <person name="See P.T."/>
            <person name="Shi G."/>
            <person name="Powell H.R."/>
            <person name="Cockram J."/>
            <person name="Jorgensen L.N."/>
            <person name="Benslimane H."/>
            <person name="Strelkov S.E."/>
            <person name="Turner J."/>
            <person name="Liu Z."/>
            <person name="Moffat C.S."/>
        </authorList>
    </citation>
    <scope>NUCLEOTIDE SEQUENCE [LARGE SCALE GENOMIC DNA]</scope>
</reference>
<evidence type="ECO:0000313" key="4">
    <source>
        <dbReference type="Proteomes" id="UP000245464"/>
    </source>
</evidence>
<accession>A0A2W1DX44</accession>
<dbReference type="OrthoDB" id="265717at2759"/>
<dbReference type="PANTHER" id="PTHR40257">
    <property type="match status" value="1"/>
</dbReference>
<dbReference type="EMBL" id="NRDI02000009">
    <property type="protein sequence ID" value="KAI1513303.1"/>
    <property type="molecule type" value="Genomic_DNA"/>
</dbReference>
<protein>
    <submittedName>
        <fullName evidence="2">Uncharacterized protein</fullName>
    </submittedName>
</protein>
<reference evidence="3" key="2">
    <citation type="submission" date="2021-05" db="EMBL/GenBank/DDBJ databases">
        <authorList>
            <person name="Moolhuijzen P.M."/>
            <person name="Moffat C.S."/>
        </authorList>
    </citation>
    <scope>NUCLEOTIDE SEQUENCE</scope>
    <source>
        <strain evidence="3">86-124</strain>
    </source>
</reference>
<reference evidence="2 4" key="1">
    <citation type="journal article" date="2018" name="BMC Genomics">
        <title>Comparative genomics of the wheat fungal pathogen Pyrenophora tritici-repentis reveals chromosomal variations and genome plasticity.</title>
        <authorList>
            <person name="Moolhuijzen P."/>
            <person name="See P.T."/>
            <person name="Hane J.K."/>
            <person name="Shi G."/>
            <person name="Liu Z."/>
            <person name="Oliver R.P."/>
            <person name="Moffat C.S."/>
        </authorList>
    </citation>
    <scope>NUCLEOTIDE SEQUENCE [LARGE SCALE GENOMIC DNA]</scope>
    <source>
        <strain evidence="2">M4</strain>
    </source>
</reference>
<evidence type="ECO:0000313" key="5">
    <source>
        <dbReference type="Proteomes" id="UP000249757"/>
    </source>
</evidence>
<proteinExistence type="predicted"/>
<evidence type="ECO:0000313" key="2">
    <source>
        <dbReference type="EMBL" id="KAF7577347.1"/>
    </source>
</evidence>
<name>A0A2W1DX44_9PLEO</name>
<dbReference type="Proteomes" id="UP000245464">
    <property type="component" value="Chromosome 1"/>
</dbReference>
<feature type="region of interest" description="Disordered" evidence="1">
    <location>
        <begin position="107"/>
        <end position="132"/>
    </location>
</feature>